<dbReference type="RefSeq" id="XP_025378121.1">
    <property type="nucleotide sequence ID" value="XM_025524082.1"/>
</dbReference>
<organism evidence="1 2">
    <name type="scientific">Acaromyces ingoldii</name>
    <dbReference type="NCBI Taxonomy" id="215250"/>
    <lineage>
        <taxon>Eukaryota</taxon>
        <taxon>Fungi</taxon>
        <taxon>Dikarya</taxon>
        <taxon>Basidiomycota</taxon>
        <taxon>Ustilaginomycotina</taxon>
        <taxon>Exobasidiomycetes</taxon>
        <taxon>Exobasidiales</taxon>
        <taxon>Cryptobasidiaceae</taxon>
        <taxon>Acaromyces</taxon>
    </lineage>
</organism>
<sequence length="305" mass="32947">MTAATDEHGGANSYDLRWDDPLPHELSPIKYYLSLPSSPSTKAAVVLIHGRGDNINDMVDCFLPTLHRRFGGYEGRFDDDDDNDGGEGRQGPVAIVGLEARDNIWYPESHNAVEQMSAANNEPYQYSALDKLRKTLLDLTNTHGIPLSNIVLGGFSQGGILSDTYLVAGLGHLDGAKSTELDLVPLPAYILSFAGSLFKTPPRFPARSYASAEHQEQVLAASKSLKSPAQPKKVTARLLCGLADPYFPEEEIKSAAATIVKASEARKSQIDVQVSVGLEPNAPHIITPRMIAALVESLEEILGAQ</sequence>
<accession>A0A316YSD7</accession>
<reference evidence="1 2" key="1">
    <citation type="journal article" date="2018" name="Mol. Biol. Evol.">
        <title>Broad Genomic Sampling Reveals a Smut Pathogenic Ancestry of the Fungal Clade Ustilaginomycotina.</title>
        <authorList>
            <person name="Kijpornyongpan T."/>
            <person name="Mondo S.J."/>
            <person name="Barry K."/>
            <person name="Sandor L."/>
            <person name="Lee J."/>
            <person name="Lipzen A."/>
            <person name="Pangilinan J."/>
            <person name="LaButti K."/>
            <person name="Hainaut M."/>
            <person name="Henrissat B."/>
            <person name="Grigoriev I.V."/>
            <person name="Spatafora J.W."/>
            <person name="Aime M.C."/>
        </authorList>
    </citation>
    <scope>NUCLEOTIDE SEQUENCE [LARGE SCALE GENOMIC DNA]</scope>
    <source>
        <strain evidence="1 2">MCA 4198</strain>
    </source>
</reference>
<keyword evidence="2" id="KW-1185">Reference proteome</keyword>
<name>A0A316YSD7_9BASI</name>
<dbReference type="Proteomes" id="UP000245768">
    <property type="component" value="Unassembled WGS sequence"/>
</dbReference>
<proteinExistence type="predicted"/>
<dbReference type="InParanoid" id="A0A316YSD7"/>
<gene>
    <name evidence="1" type="ORF">FA10DRAFT_286594</name>
</gene>
<dbReference type="OrthoDB" id="3363569at2759"/>
<protein>
    <recommendedName>
        <fullName evidence="3">Alpha/beta-hydrolase</fullName>
    </recommendedName>
</protein>
<evidence type="ECO:0000313" key="1">
    <source>
        <dbReference type="EMBL" id="PWN90923.1"/>
    </source>
</evidence>
<dbReference type="SUPFAM" id="SSF53474">
    <property type="entry name" value="alpha/beta-Hydrolases"/>
    <property type="match status" value="1"/>
</dbReference>
<evidence type="ECO:0008006" key="3">
    <source>
        <dbReference type="Google" id="ProtNLM"/>
    </source>
</evidence>
<evidence type="ECO:0000313" key="2">
    <source>
        <dbReference type="Proteomes" id="UP000245768"/>
    </source>
</evidence>
<dbReference type="AlphaFoldDB" id="A0A316YSD7"/>
<dbReference type="Gene3D" id="3.40.50.1820">
    <property type="entry name" value="alpha/beta hydrolase"/>
    <property type="match status" value="1"/>
</dbReference>
<dbReference type="GeneID" id="37045998"/>
<dbReference type="InterPro" id="IPR029058">
    <property type="entry name" value="AB_hydrolase_fold"/>
</dbReference>
<dbReference type="EMBL" id="KZ819636">
    <property type="protein sequence ID" value="PWN90923.1"/>
    <property type="molecule type" value="Genomic_DNA"/>
</dbReference>